<keyword evidence="2" id="KW-1185">Reference proteome</keyword>
<name>A0A4Z2IDT8_9TELE</name>
<evidence type="ECO:0000313" key="1">
    <source>
        <dbReference type="EMBL" id="TNN76126.1"/>
    </source>
</evidence>
<proteinExistence type="predicted"/>
<evidence type="ECO:0000313" key="2">
    <source>
        <dbReference type="Proteomes" id="UP000314294"/>
    </source>
</evidence>
<sequence length="77" mass="8782">MSPTARASLPTLSDLITMNQFRIVFCKKIRRKICRAFRTPAHPGTTERLLEHRAPLESDCVTDDSPQQLMQNHDSDS</sequence>
<accession>A0A4Z2IDT8</accession>
<comment type="caution">
    <text evidence="1">The sequence shown here is derived from an EMBL/GenBank/DDBJ whole genome shotgun (WGS) entry which is preliminary data.</text>
</comment>
<dbReference type="EMBL" id="SRLO01000096">
    <property type="protein sequence ID" value="TNN76126.1"/>
    <property type="molecule type" value="Genomic_DNA"/>
</dbReference>
<organism evidence="1 2">
    <name type="scientific">Liparis tanakae</name>
    <name type="common">Tanaka's snailfish</name>
    <dbReference type="NCBI Taxonomy" id="230148"/>
    <lineage>
        <taxon>Eukaryota</taxon>
        <taxon>Metazoa</taxon>
        <taxon>Chordata</taxon>
        <taxon>Craniata</taxon>
        <taxon>Vertebrata</taxon>
        <taxon>Euteleostomi</taxon>
        <taxon>Actinopterygii</taxon>
        <taxon>Neopterygii</taxon>
        <taxon>Teleostei</taxon>
        <taxon>Neoteleostei</taxon>
        <taxon>Acanthomorphata</taxon>
        <taxon>Eupercaria</taxon>
        <taxon>Perciformes</taxon>
        <taxon>Cottioidei</taxon>
        <taxon>Cottales</taxon>
        <taxon>Liparidae</taxon>
        <taxon>Liparis</taxon>
    </lineage>
</organism>
<protein>
    <submittedName>
        <fullName evidence="1">Uncharacterized protein</fullName>
    </submittedName>
</protein>
<reference evidence="1 2" key="1">
    <citation type="submission" date="2019-03" db="EMBL/GenBank/DDBJ databases">
        <title>First draft genome of Liparis tanakae, snailfish: a comprehensive survey of snailfish specific genes.</title>
        <authorList>
            <person name="Kim W."/>
            <person name="Song I."/>
            <person name="Jeong J.-H."/>
            <person name="Kim D."/>
            <person name="Kim S."/>
            <person name="Ryu S."/>
            <person name="Song J.Y."/>
            <person name="Lee S.K."/>
        </authorList>
    </citation>
    <scope>NUCLEOTIDE SEQUENCE [LARGE SCALE GENOMIC DNA]</scope>
    <source>
        <tissue evidence="1">Muscle</tissue>
    </source>
</reference>
<dbReference type="AlphaFoldDB" id="A0A4Z2IDT8"/>
<dbReference type="Proteomes" id="UP000314294">
    <property type="component" value="Unassembled WGS sequence"/>
</dbReference>
<gene>
    <name evidence="1" type="ORF">EYF80_013657</name>
</gene>